<evidence type="ECO:0000313" key="2">
    <source>
        <dbReference type="Proteomes" id="UP000238479"/>
    </source>
</evidence>
<accession>A0A2P6PHR1</accession>
<gene>
    <name evidence="1" type="ORF">RchiOBHm_Chr7g0239611</name>
</gene>
<dbReference type="Gramene" id="PRQ21475">
    <property type="protein sequence ID" value="PRQ21475"/>
    <property type="gene ID" value="RchiOBHm_Chr7g0239611"/>
</dbReference>
<keyword evidence="1" id="KW-0032">Aminotransferase</keyword>
<proteinExistence type="predicted"/>
<keyword evidence="1" id="KW-0808">Transferase</keyword>
<sequence>MTLDVGGPLWMFQVWVQTYFRQLRPSHPFDSTVILGRQIISLGPHAHSVAECFAVFLSKKSMTKEEFSICYSRDYPSCLALNITKPWERSLDLSVLLPWGRILISRDINYGLKGTLGRPGVEVYLPNFVARQLGFIQSCPAFFLMSQNRFSSWRGGFTDTAHCLAVTLYYQTQFGDFERSGLSAREPDHRATPTFQAWWSTFIKKKFGEDFRTTKRIALYGFLGLFTNKGE</sequence>
<organism evidence="1 2">
    <name type="scientific">Rosa chinensis</name>
    <name type="common">China rose</name>
    <dbReference type="NCBI Taxonomy" id="74649"/>
    <lineage>
        <taxon>Eukaryota</taxon>
        <taxon>Viridiplantae</taxon>
        <taxon>Streptophyta</taxon>
        <taxon>Embryophyta</taxon>
        <taxon>Tracheophyta</taxon>
        <taxon>Spermatophyta</taxon>
        <taxon>Magnoliopsida</taxon>
        <taxon>eudicotyledons</taxon>
        <taxon>Gunneridae</taxon>
        <taxon>Pentapetalae</taxon>
        <taxon>rosids</taxon>
        <taxon>fabids</taxon>
        <taxon>Rosales</taxon>
        <taxon>Rosaceae</taxon>
        <taxon>Rosoideae</taxon>
        <taxon>Rosoideae incertae sedis</taxon>
        <taxon>Rosa</taxon>
    </lineage>
</organism>
<name>A0A2P6PHR1_ROSCH</name>
<dbReference type="EMBL" id="PDCK01000045">
    <property type="protein sequence ID" value="PRQ21475.1"/>
    <property type="molecule type" value="Genomic_DNA"/>
</dbReference>
<keyword evidence="2" id="KW-1185">Reference proteome</keyword>
<evidence type="ECO:0000313" key="1">
    <source>
        <dbReference type="EMBL" id="PRQ21475.1"/>
    </source>
</evidence>
<dbReference type="GO" id="GO:0008483">
    <property type="term" value="F:transaminase activity"/>
    <property type="evidence" value="ECO:0007669"/>
    <property type="project" value="UniProtKB-KW"/>
</dbReference>
<dbReference type="AlphaFoldDB" id="A0A2P6PHR1"/>
<comment type="caution">
    <text evidence="1">The sequence shown here is derived from an EMBL/GenBank/DDBJ whole genome shotgun (WGS) entry which is preliminary data.</text>
</comment>
<protein>
    <submittedName>
        <fullName evidence="1">Putative aminotransferase-like, plant mobile domain-containing protein</fullName>
    </submittedName>
</protein>
<reference evidence="1 2" key="1">
    <citation type="journal article" date="2018" name="Nat. Genet.">
        <title>The Rosa genome provides new insights in the design of modern roses.</title>
        <authorList>
            <person name="Bendahmane M."/>
        </authorList>
    </citation>
    <scope>NUCLEOTIDE SEQUENCE [LARGE SCALE GENOMIC DNA]</scope>
    <source>
        <strain evidence="2">cv. Old Blush</strain>
    </source>
</reference>
<dbReference type="Proteomes" id="UP000238479">
    <property type="component" value="Chromosome 7"/>
</dbReference>